<dbReference type="KEGG" id="rdn:HMPREF0733_11978"/>
<proteinExistence type="predicted"/>
<evidence type="ECO:0000313" key="1">
    <source>
        <dbReference type="EMBL" id="ADP41435.1"/>
    </source>
</evidence>
<gene>
    <name evidence="1" type="ordered locus">HMPREF0733_11978</name>
</gene>
<accession>E3H2T2</accession>
<dbReference type="AlphaFoldDB" id="E3H2T2"/>
<sequence length="86" mass="9416">MHKPAYARNEFSQCTWNFCVGAGDLDEKSNNIQSFSSYTAENGLYAQGYSGGNEGEAGGAVGHPRYETGTREFMNTSRNLCGYTLE</sequence>
<organism evidence="1 2">
    <name type="scientific">Rothia dentocariosa (strain ATCC 17931 / CDC X599 / XDIA)</name>
    <dbReference type="NCBI Taxonomy" id="762948"/>
    <lineage>
        <taxon>Bacteria</taxon>
        <taxon>Bacillati</taxon>
        <taxon>Actinomycetota</taxon>
        <taxon>Actinomycetes</taxon>
        <taxon>Micrococcales</taxon>
        <taxon>Micrococcaceae</taxon>
        <taxon>Rothia</taxon>
    </lineage>
</organism>
<reference evidence="2" key="1">
    <citation type="submission" date="2010-10" db="EMBL/GenBank/DDBJ databases">
        <title>The complete genome of Rothia dentocariosa ATCC 17931.</title>
        <authorList>
            <person name="Muzny D."/>
            <person name="Qin X."/>
            <person name="Buhay C."/>
            <person name="Dugan-Rocha S."/>
            <person name="Ding Y."/>
            <person name="Chen G."/>
            <person name="Hawes A."/>
            <person name="Holder M."/>
            <person name="Jhangiani S."/>
            <person name="Johnson A."/>
            <person name="Khan Z."/>
            <person name="Li Z."/>
            <person name="Liu W."/>
            <person name="Liu X."/>
            <person name="Perez L."/>
            <person name="Shen H."/>
            <person name="Wang Q."/>
            <person name="Watt J."/>
            <person name="Xi L."/>
            <person name="Xin Y."/>
            <person name="Zhou J."/>
            <person name="Deng J."/>
            <person name="Jiang H."/>
            <person name="Liu Y."/>
            <person name="Qu J."/>
            <person name="Song X.-Z."/>
            <person name="Zhang L."/>
            <person name="Villasana D."/>
            <person name="Johnson A."/>
            <person name="Liu J."/>
            <person name="Liyanage D."/>
            <person name="Lorensuhewa L."/>
            <person name="Robinson T."/>
            <person name="Song A."/>
            <person name="Song B.-B."/>
            <person name="Dinh H."/>
            <person name="Thornton R."/>
            <person name="Coyle M."/>
            <person name="Francisco L."/>
            <person name="Jackson L."/>
            <person name="Javaid M."/>
            <person name="Korchina V."/>
            <person name="Kovar C."/>
            <person name="Mata R."/>
            <person name="Mathew T."/>
            <person name="Ngo R."/>
            <person name="Nguyen L."/>
            <person name="Nguyen N."/>
            <person name="Okwuonu G."/>
            <person name="Ongeri F."/>
            <person name="Pham C."/>
            <person name="Simmons D."/>
            <person name="Wilczek-Boney K."/>
            <person name="Hale W."/>
            <person name="Jakkamsetti A."/>
            <person name="Pham P."/>
            <person name="Ruth R."/>
            <person name="San Lucas F."/>
            <person name="Warren J."/>
            <person name="Zhang J."/>
            <person name="Zhao Z."/>
            <person name="Zhou C."/>
            <person name="Zhu D."/>
            <person name="Lee S."/>
            <person name="Bess C."/>
            <person name="Blankenburg K."/>
            <person name="Forbes L."/>
            <person name="Fu Q."/>
            <person name="Gubbala S."/>
            <person name="Hirani K."/>
            <person name="Jayaseelan J.C."/>
            <person name="Lara F."/>
            <person name="Munidasa M."/>
            <person name="Palculict T."/>
            <person name="Patil S."/>
            <person name="Pu L.-L."/>
            <person name="Saada N."/>
            <person name="Tang L."/>
            <person name="Weissenberger G."/>
            <person name="Zhu Y."/>
            <person name="Hemphill L."/>
            <person name="Shang Y."/>
            <person name="Youmans B."/>
            <person name="Ayvaz T."/>
            <person name="Ross M."/>
            <person name="Santibanez J."/>
            <person name="Aqrawi P."/>
            <person name="Gross S."/>
            <person name="Joshi V."/>
            <person name="Fowler G."/>
            <person name="Nazareth L."/>
            <person name="Reid J."/>
            <person name="Worley K."/>
            <person name="Petrosino J."/>
            <person name="Highlander S."/>
            <person name="Gibbs R."/>
        </authorList>
    </citation>
    <scope>NUCLEOTIDE SEQUENCE [LARGE SCALE GENOMIC DNA]</scope>
    <source>
        <strain evidence="2">ATCC 17931 / CDC X599 / XDIA</strain>
    </source>
</reference>
<dbReference type="EMBL" id="CP002280">
    <property type="protein sequence ID" value="ADP41435.1"/>
    <property type="molecule type" value="Genomic_DNA"/>
</dbReference>
<evidence type="ECO:0000313" key="2">
    <source>
        <dbReference type="Proteomes" id="UP000000387"/>
    </source>
</evidence>
<dbReference type="Proteomes" id="UP000000387">
    <property type="component" value="Chromosome"/>
</dbReference>
<protein>
    <submittedName>
        <fullName evidence="1">Uncharacterized protein</fullName>
    </submittedName>
</protein>
<name>E3H2T2_ROTDC</name>
<dbReference type="HOGENOM" id="CLU_2495944_0_0_11"/>